<comment type="caution">
    <text evidence="1">The sequence shown here is derived from an EMBL/GenBank/DDBJ whole genome shotgun (WGS) entry which is preliminary data.</text>
</comment>
<dbReference type="EMBL" id="CM056790">
    <property type="protein sequence ID" value="KAJ8723117.1"/>
    <property type="molecule type" value="Genomic_DNA"/>
</dbReference>
<evidence type="ECO:0000313" key="1">
    <source>
        <dbReference type="EMBL" id="KAJ8723117.1"/>
    </source>
</evidence>
<reference evidence="1" key="1">
    <citation type="submission" date="2023-03" db="EMBL/GenBank/DDBJ databases">
        <title>Chromosome-level genomes of two armyworms, Mythimna separata and Mythimna loreyi, provide insights into the biosynthesis and reception of sex pheromones.</title>
        <authorList>
            <person name="Zhao H."/>
        </authorList>
    </citation>
    <scope>NUCLEOTIDE SEQUENCE</scope>
    <source>
        <strain evidence="1">BeijingLab</strain>
    </source>
</reference>
<keyword evidence="2" id="KW-1185">Reference proteome</keyword>
<sequence>MNTILAFSVIVFWTSCDIIVNLNQGQLRGEQLVTVTGESTYYSFKGIPYAKPPIGSLRFKAPEAPEPWEGVRNATAHGAVCPQVDLLNNVYIPGSEDCLFLNIYTPTLTPDAPLPVMFFIHGGGFKFGSGNVDIYGPDFLVAKDVVVITINYRLDTLGFLCLGTADVPGNAGMKDQVLALKWVNENIAKFGGNPSNITIFGESAGATAVGYHLVSPMSKGLFQRAILESGVPSMDAFIPYKPVDRAFMLGNTLNITTNNATELLLSLQALPVDVLLNRTSFIFASEEITHIVFKFTPFTPVIEEDYGQEIFVCEDPFDTLDRGNVNTADVMFSYNTYETLIMLPYYVNDTYRYIQRYKRYPELLVPSKILIKKNTDTIYILAKKITDYYFGNKTISVENMPEFINYSSFASLVYDVHRFIRRWPHVGNVYLYKFESYSSRNYYGLPGAAYGLIGSSHFDDLFYIFDPKALNFNLTINSREYTLIQQMATIFTNFAKYGNPTPDTSLGVTWPQFDTTNLAYVSVADNLTIGYAPDEEHVQFWKSILEYAGIKF</sequence>
<gene>
    <name evidence="1" type="ORF">PYW08_003029</name>
</gene>
<evidence type="ECO:0000313" key="2">
    <source>
        <dbReference type="Proteomes" id="UP001231649"/>
    </source>
</evidence>
<protein>
    <submittedName>
        <fullName evidence="1">Uncharacterized protein</fullName>
    </submittedName>
</protein>
<name>A0ACC2QR06_9NEOP</name>
<organism evidence="1 2">
    <name type="scientific">Mythimna loreyi</name>
    <dbReference type="NCBI Taxonomy" id="667449"/>
    <lineage>
        <taxon>Eukaryota</taxon>
        <taxon>Metazoa</taxon>
        <taxon>Ecdysozoa</taxon>
        <taxon>Arthropoda</taxon>
        <taxon>Hexapoda</taxon>
        <taxon>Insecta</taxon>
        <taxon>Pterygota</taxon>
        <taxon>Neoptera</taxon>
        <taxon>Endopterygota</taxon>
        <taxon>Lepidoptera</taxon>
        <taxon>Glossata</taxon>
        <taxon>Ditrysia</taxon>
        <taxon>Noctuoidea</taxon>
        <taxon>Noctuidae</taxon>
        <taxon>Noctuinae</taxon>
        <taxon>Hadenini</taxon>
        <taxon>Mythimna</taxon>
    </lineage>
</organism>
<accession>A0ACC2QR06</accession>
<dbReference type="Proteomes" id="UP001231649">
    <property type="component" value="Chromosome 14"/>
</dbReference>
<proteinExistence type="predicted"/>